<keyword evidence="1" id="KW-0812">Transmembrane</keyword>
<reference evidence="2 3" key="1">
    <citation type="submission" date="2014-04" db="EMBL/GenBank/DDBJ databases">
        <authorList>
            <consortium name="DOE Joint Genome Institute"/>
            <person name="Kuo A."/>
            <person name="Ruytinx J."/>
            <person name="Rineau F."/>
            <person name="Colpaert J."/>
            <person name="Kohler A."/>
            <person name="Nagy L.G."/>
            <person name="Floudas D."/>
            <person name="Copeland A."/>
            <person name="Barry K.W."/>
            <person name="Cichocki N."/>
            <person name="Veneault-Fourrey C."/>
            <person name="LaButti K."/>
            <person name="Lindquist E.A."/>
            <person name="Lipzen A."/>
            <person name="Lundell T."/>
            <person name="Morin E."/>
            <person name="Murat C."/>
            <person name="Sun H."/>
            <person name="Tunlid A."/>
            <person name="Henrissat B."/>
            <person name="Grigoriev I.V."/>
            <person name="Hibbett D.S."/>
            <person name="Martin F."/>
            <person name="Nordberg H.P."/>
            <person name="Cantor M.N."/>
            <person name="Hua S.X."/>
        </authorList>
    </citation>
    <scope>NUCLEOTIDE SEQUENCE [LARGE SCALE GENOMIC DNA]</scope>
    <source>
        <strain evidence="2 3">UH-Slu-Lm8-n1</strain>
    </source>
</reference>
<protein>
    <submittedName>
        <fullName evidence="2">Uncharacterized protein</fullName>
    </submittedName>
</protein>
<dbReference type="EMBL" id="KN835238">
    <property type="protein sequence ID" value="KIK42454.1"/>
    <property type="molecule type" value="Genomic_DNA"/>
</dbReference>
<dbReference type="Proteomes" id="UP000054485">
    <property type="component" value="Unassembled WGS sequence"/>
</dbReference>
<keyword evidence="1" id="KW-0472">Membrane</keyword>
<feature type="transmembrane region" description="Helical" evidence="1">
    <location>
        <begin position="37"/>
        <end position="57"/>
    </location>
</feature>
<evidence type="ECO:0000313" key="2">
    <source>
        <dbReference type="EMBL" id="KIK42454.1"/>
    </source>
</evidence>
<dbReference type="HOGENOM" id="CLU_2544102_0_0_1"/>
<evidence type="ECO:0000313" key="3">
    <source>
        <dbReference type="Proteomes" id="UP000054485"/>
    </source>
</evidence>
<sequence length="83" mass="9822">MRRLGVSRRYIAFCTSPPSRTLPILFYFLLWRVYPHNALLFGIWLNSFFTVVVVRLAKGDIYAMRAGLIREFAEREKVRFYGS</sequence>
<gene>
    <name evidence="2" type="ORF">CY34DRAFT_141056</name>
</gene>
<keyword evidence="1" id="KW-1133">Transmembrane helix</keyword>
<organism evidence="2 3">
    <name type="scientific">Suillus luteus UH-Slu-Lm8-n1</name>
    <dbReference type="NCBI Taxonomy" id="930992"/>
    <lineage>
        <taxon>Eukaryota</taxon>
        <taxon>Fungi</taxon>
        <taxon>Dikarya</taxon>
        <taxon>Basidiomycota</taxon>
        <taxon>Agaricomycotina</taxon>
        <taxon>Agaricomycetes</taxon>
        <taxon>Agaricomycetidae</taxon>
        <taxon>Boletales</taxon>
        <taxon>Suillineae</taxon>
        <taxon>Suillaceae</taxon>
        <taxon>Suillus</taxon>
    </lineage>
</organism>
<accession>A0A0D0AXC5</accession>
<keyword evidence="3" id="KW-1185">Reference proteome</keyword>
<dbReference type="AlphaFoldDB" id="A0A0D0AXC5"/>
<proteinExistence type="predicted"/>
<reference evidence="3" key="2">
    <citation type="submission" date="2015-01" db="EMBL/GenBank/DDBJ databases">
        <title>Evolutionary Origins and Diversification of the Mycorrhizal Mutualists.</title>
        <authorList>
            <consortium name="DOE Joint Genome Institute"/>
            <consortium name="Mycorrhizal Genomics Consortium"/>
            <person name="Kohler A."/>
            <person name="Kuo A."/>
            <person name="Nagy L.G."/>
            <person name="Floudas D."/>
            <person name="Copeland A."/>
            <person name="Barry K.W."/>
            <person name="Cichocki N."/>
            <person name="Veneault-Fourrey C."/>
            <person name="LaButti K."/>
            <person name="Lindquist E.A."/>
            <person name="Lipzen A."/>
            <person name="Lundell T."/>
            <person name="Morin E."/>
            <person name="Murat C."/>
            <person name="Riley R."/>
            <person name="Ohm R."/>
            <person name="Sun H."/>
            <person name="Tunlid A."/>
            <person name="Henrissat B."/>
            <person name="Grigoriev I.V."/>
            <person name="Hibbett D.S."/>
            <person name="Martin F."/>
        </authorList>
    </citation>
    <scope>NUCLEOTIDE SEQUENCE [LARGE SCALE GENOMIC DNA]</scope>
    <source>
        <strain evidence="3">UH-Slu-Lm8-n1</strain>
    </source>
</reference>
<name>A0A0D0AXC5_9AGAM</name>
<feature type="transmembrane region" description="Helical" evidence="1">
    <location>
        <begin position="12"/>
        <end position="31"/>
    </location>
</feature>
<dbReference type="InParanoid" id="A0A0D0AXC5"/>
<evidence type="ECO:0000256" key="1">
    <source>
        <dbReference type="SAM" id="Phobius"/>
    </source>
</evidence>